<evidence type="ECO:0000313" key="2">
    <source>
        <dbReference type="Proteomes" id="UP000518266"/>
    </source>
</evidence>
<organism evidence="1 2">
    <name type="scientific">Dissostichus mawsoni</name>
    <name type="common">Antarctic cod</name>
    <dbReference type="NCBI Taxonomy" id="36200"/>
    <lineage>
        <taxon>Eukaryota</taxon>
        <taxon>Metazoa</taxon>
        <taxon>Chordata</taxon>
        <taxon>Craniata</taxon>
        <taxon>Vertebrata</taxon>
        <taxon>Euteleostomi</taxon>
        <taxon>Actinopterygii</taxon>
        <taxon>Neopterygii</taxon>
        <taxon>Teleostei</taxon>
        <taxon>Neoteleostei</taxon>
        <taxon>Acanthomorphata</taxon>
        <taxon>Eupercaria</taxon>
        <taxon>Perciformes</taxon>
        <taxon>Notothenioidei</taxon>
        <taxon>Nototheniidae</taxon>
        <taxon>Dissostichus</taxon>
    </lineage>
</organism>
<dbReference type="EMBL" id="JAAKFY010000009">
    <property type="protein sequence ID" value="KAF3852584.1"/>
    <property type="molecule type" value="Genomic_DNA"/>
</dbReference>
<gene>
    <name evidence="1" type="ORF">F7725_005939</name>
</gene>
<accession>A0A7J5YSN2</accession>
<name>A0A7J5YSN2_DISMA</name>
<dbReference type="Proteomes" id="UP000518266">
    <property type="component" value="Unassembled WGS sequence"/>
</dbReference>
<dbReference type="AlphaFoldDB" id="A0A7J5YSN2"/>
<proteinExistence type="predicted"/>
<protein>
    <submittedName>
        <fullName evidence="1">Uncharacterized protein</fullName>
    </submittedName>
</protein>
<keyword evidence="2" id="KW-1185">Reference proteome</keyword>
<dbReference type="OrthoDB" id="16520at2759"/>
<evidence type="ECO:0000313" key="1">
    <source>
        <dbReference type="EMBL" id="KAF3852584.1"/>
    </source>
</evidence>
<comment type="caution">
    <text evidence="1">The sequence shown here is derived from an EMBL/GenBank/DDBJ whole genome shotgun (WGS) entry which is preliminary data.</text>
</comment>
<sequence length="59" mass="6524">MKSLQGATLFLAQGTADVYPDEGHFLSRRSQIQLTHALIGYFRGCLLDPSLLSQLKSDD</sequence>
<reference evidence="1 2" key="1">
    <citation type="submission" date="2020-03" db="EMBL/GenBank/DDBJ databases">
        <title>Dissostichus mawsoni Genome sequencing and assembly.</title>
        <authorList>
            <person name="Park H."/>
        </authorList>
    </citation>
    <scope>NUCLEOTIDE SEQUENCE [LARGE SCALE GENOMIC DNA]</scope>
    <source>
        <strain evidence="1">DM0001</strain>
        <tissue evidence="1">Muscle</tissue>
    </source>
</reference>